<protein>
    <submittedName>
        <fullName evidence="2">Replication-relaxation family protein</fullName>
    </submittedName>
</protein>
<dbReference type="Pfam" id="PF13814">
    <property type="entry name" value="Replic_Relax"/>
    <property type="match status" value="1"/>
</dbReference>
<dbReference type="InterPro" id="IPR025855">
    <property type="entry name" value="Replic_Relax"/>
</dbReference>
<feature type="region of interest" description="Disordered" evidence="1">
    <location>
        <begin position="426"/>
        <end position="454"/>
    </location>
</feature>
<organism evidence="2">
    <name type="scientific">Streptomyces sp. NBC_00180</name>
    <dbReference type="NCBI Taxonomy" id="2903632"/>
    <lineage>
        <taxon>Bacteria</taxon>
        <taxon>Bacillati</taxon>
        <taxon>Actinomycetota</taxon>
        <taxon>Actinomycetes</taxon>
        <taxon>Kitasatosporales</taxon>
        <taxon>Streptomycetaceae</taxon>
        <taxon>Streptomyces</taxon>
    </lineage>
</organism>
<feature type="compositionally biased region" description="Basic and acidic residues" evidence="1">
    <location>
        <begin position="429"/>
        <end position="447"/>
    </location>
</feature>
<evidence type="ECO:0000256" key="1">
    <source>
        <dbReference type="SAM" id="MobiDB-lite"/>
    </source>
</evidence>
<name>A0AAU1HMW9_9ACTN</name>
<dbReference type="AlphaFoldDB" id="A0AAU1HMW9"/>
<evidence type="ECO:0000313" key="2">
    <source>
        <dbReference type="EMBL" id="WTP83906.1"/>
    </source>
</evidence>
<gene>
    <name evidence="2" type="ORF">OG477_00110</name>
    <name evidence="3" type="ORF">OG477_45235</name>
</gene>
<feature type="region of interest" description="Disordered" evidence="1">
    <location>
        <begin position="363"/>
        <end position="397"/>
    </location>
</feature>
<feature type="compositionally biased region" description="Basic and acidic residues" evidence="1">
    <location>
        <begin position="363"/>
        <end position="385"/>
    </location>
</feature>
<accession>A0AAU1HMW9</accession>
<dbReference type="EMBL" id="CP108140">
    <property type="protein sequence ID" value="WTP91931.1"/>
    <property type="molecule type" value="Genomic_DNA"/>
</dbReference>
<evidence type="ECO:0000313" key="3">
    <source>
        <dbReference type="EMBL" id="WTP91931.1"/>
    </source>
</evidence>
<reference evidence="2" key="1">
    <citation type="submission" date="2022-10" db="EMBL/GenBank/DDBJ databases">
        <title>The complete genomes of actinobacterial strains from the NBC collection.</title>
        <authorList>
            <person name="Joergensen T.S."/>
            <person name="Alvarez Arevalo M."/>
            <person name="Sterndorff E.B."/>
            <person name="Faurdal D."/>
            <person name="Vuksanovic O."/>
            <person name="Mourched A.-S."/>
            <person name="Charusanti P."/>
            <person name="Shaw S."/>
            <person name="Blin K."/>
            <person name="Weber T."/>
        </authorList>
    </citation>
    <scope>NUCLEOTIDE SEQUENCE</scope>
    <source>
        <strain evidence="2">NBC 00180</strain>
    </source>
</reference>
<sequence>MGGTRRWPYGSTARVRALVLLALGVVKVATASQLRQLVLPGTADAQTVRNACKDLRHAGLVESVGSTSRPGKSGQPVTEQLWNLTTVGLAAAATELDRPLREMGGTARDAAKTGAAHALKVTDTIDAFRQSEPLPTKPVTRTKPAAAVPAQLVASAVTRPQGLGKLRGWTTEVALPVAGTFTAPGRGSLRADAVLTAPEDGVPVLFVEVDNHTEPPAQVADKIARYRRFFLRTAKDHRGREVPLWSTLWEDSGRGGFPPVALVFTKPVGPRIMQERIGEVGRLSQDHWRGRWHTDYSSGEGERDGYRDYDGTVPVLATTLALLADKGPRGPVWWRYGHDAVETLDQALDNPDDHRAYQLRAEQRRAARQADEDARQLQREEERRARGASKWPCPSCGNDVYPDPEAGLVPGSSECFPCRSRRARLAQEAQERAEAEAEGQRARRRDGPFGWLRT</sequence>
<dbReference type="EMBL" id="CP108140">
    <property type="protein sequence ID" value="WTP83906.1"/>
    <property type="molecule type" value="Genomic_DNA"/>
</dbReference>
<proteinExistence type="predicted"/>